<sequence length="90" mass="9650">MTEHTRPRIYGTDHAAPDTHATRPGNEYVELAGGLLDGQLLDVTGLTADDRTQGAYLITPHSAYGPGGRASYGPTFSRPDGPWVWEGDVP</sequence>
<protein>
    <submittedName>
        <fullName evidence="2">Uncharacterized protein</fullName>
    </submittedName>
</protein>
<dbReference type="Proteomes" id="UP001224433">
    <property type="component" value="Plasmid unnamed1"/>
</dbReference>
<geneLocation type="plasmid" evidence="2 3">
    <name>unnamed1</name>
</geneLocation>
<evidence type="ECO:0000313" key="2">
    <source>
        <dbReference type="EMBL" id="WLQ69180.1"/>
    </source>
</evidence>
<feature type="region of interest" description="Disordered" evidence="1">
    <location>
        <begin position="60"/>
        <end position="81"/>
    </location>
</feature>
<evidence type="ECO:0000256" key="1">
    <source>
        <dbReference type="SAM" id="MobiDB-lite"/>
    </source>
</evidence>
<keyword evidence="2" id="KW-0614">Plasmid</keyword>
<proteinExistence type="predicted"/>
<organism evidence="2 3">
    <name type="scientific">Streptomyces glycanivorans</name>
    <dbReference type="NCBI Taxonomy" id="3033808"/>
    <lineage>
        <taxon>Bacteria</taxon>
        <taxon>Bacillati</taxon>
        <taxon>Actinomycetota</taxon>
        <taxon>Actinomycetes</taxon>
        <taxon>Kitasatosporales</taxon>
        <taxon>Streptomycetaceae</taxon>
        <taxon>Streptomyces</taxon>
    </lineage>
</organism>
<dbReference type="RefSeq" id="WP_306105256.1">
    <property type="nucleotide sequence ID" value="NZ_CP120984.1"/>
</dbReference>
<feature type="region of interest" description="Disordered" evidence="1">
    <location>
        <begin position="1"/>
        <end position="24"/>
    </location>
</feature>
<dbReference type="EMBL" id="CP120984">
    <property type="protein sequence ID" value="WLQ69180.1"/>
    <property type="molecule type" value="Genomic_DNA"/>
</dbReference>
<accession>A0ABY9JN58</accession>
<reference evidence="2 3" key="1">
    <citation type="submission" date="2023-03" db="EMBL/GenBank/DDBJ databases">
        <title>Isolation and description of six Streptomyces strains from soil environments, able to metabolize different microbial glucans.</title>
        <authorList>
            <person name="Widen T."/>
            <person name="Larsbrink J."/>
        </authorList>
    </citation>
    <scope>NUCLEOTIDE SEQUENCE [LARGE SCALE GENOMIC DNA]</scope>
    <source>
        <strain evidence="2 3">Alt3</strain>
        <plasmid evidence="2 3">unnamed1</plasmid>
    </source>
</reference>
<evidence type="ECO:0000313" key="3">
    <source>
        <dbReference type="Proteomes" id="UP001224433"/>
    </source>
</evidence>
<name>A0ABY9JN58_9ACTN</name>
<keyword evidence="3" id="KW-1185">Reference proteome</keyword>
<gene>
    <name evidence="2" type="ORF">P8A20_37190</name>
</gene>